<proteinExistence type="predicted"/>
<dbReference type="STRING" id="457427.SSOG_04715"/>
<reference evidence="2 3" key="1">
    <citation type="submission" date="2009-02" db="EMBL/GenBank/DDBJ databases">
        <title>Annotation of Streptomyces hygroscopicus strain ATCC 53653.</title>
        <authorList>
            <consortium name="The Broad Institute Genome Sequencing Platform"/>
            <consortium name="Broad Institute Microbial Sequencing Center"/>
            <person name="Fischbach M."/>
            <person name="Godfrey P."/>
            <person name="Ward D."/>
            <person name="Young S."/>
            <person name="Zeng Q."/>
            <person name="Koehrsen M."/>
            <person name="Alvarado L."/>
            <person name="Berlin A.M."/>
            <person name="Bochicchio J."/>
            <person name="Borenstein D."/>
            <person name="Chapman S.B."/>
            <person name="Chen Z."/>
            <person name="Engels R."/>
            <person name="Freedman E."/>
            <person name="Gellesch M."/>
            <person name="Goldberg J."/>
            <person name="Griggs A."/>
            <person name="Gujja S."/>
            <person name="Heilman E.R."/>
            <person name="Heiman D.I."/>
            <person name="Hepburn T.A."/>
            <person name="Howarth C."/>
            <person name="Jen D."/>
            <person name="Larson L."/>
            <person name="Lewis B."/>
            <person name="Mehta T."/>
            <person name="Park D."/>
            <person name="Pearson M."/>
            <person name="Richards J."/>
            <person name="Roberts A."/>
            <person name="Saif S."/>
            <person name="Shea T.D."/>
            <person name="Shenoy N."/>
            <person name="Sisk P."/>
            <person name="Stolte C."/>
            <person name="Sykes S.N."/>
            <person name="Thomson T."/>
            <person name="Walk T."/>
            <person name="White J."/>
            <person name="Yandava C."/>
            <person name="Straight P."/>
            <person name="Clardy J."/>
            <person name="Hung D."/>
            <person name="Kolter R."/>
            <person name="Mekalanos J."/>
            <person name="Walker S."/>
            <person name="Walsh C.T."/>
            <person name="Wieland-Brown L.C."/>
            <person name="Haas B."/>
            <person name="Nusbaum C."/>
            <person name="Birren B."/>
        </authorList>
    </citation>
    <scope>NUCLEOTIDE SEQUENCE [LARGE SCALE GENOMIC DNA]</scope>
    <source>
        <strain evidence="2 3">ATCC 53653</strain>
    </source>
</reference>
<dbReference type="EMBL" id="GG657754">
    <property type="protein sequence ID" value="EFL25001.1"/>
    <property type="molecule type" value="Genomic_DNA"/>
</dbReference>
<dbReference type="AlphaFoldDB" id="D9WBP5"/>
<sequence>MSSEQPKPSSFEEDLQFREKPGGPARYQDWTEKPVQYFTVIDKEDRSILGYLWAGDEDDAAAYEPREENDPRASNEGMTWIVLLRERKARGLRPSQTLAELYGDPEPPGMGRPLPGSLADAPNAAAVEALAKAG</sequence>
<evidence type="ECO:0000313" key="2">
    <source>
        <dbReference type="EMBL" id="EFL25001.1"/>
    </source>
</evidence>
<dbReference type="HOGENOM" id="CLU_1895020_0_0_11"/>
<dbReference type="RefSeq" id="WP_009716805.1">
    <property type="nucleotide sequence ID" value="NZ_GG657754.1"/>
</dbReference>
<dbReference type="OrthoDB" id="4246434at2"/>
<organism evidence="2 3">
    <name type="scientific">Streptomyces himastatinicus ATCC 53653</name>
    <dbReference type="NCBI Taxonomy" id="457427"/>
    <lineage>
        <taxon>Bacteria</taxon>
        <taxon>Bacillati</taxon>
        <taxon>Actinomycetota</taxon>
        <taxon>Actinomycetes</taxon>
        <taxon>Kitasatosporales</taxon>
        <taxon>Streptomycetaceae</taxon>
        <taxon>Streptomyces</taxon>
        <taxon>Streptomyces violaceusniger group</taxon>
    </lineage>
</organism>
<gene>
    <name evidence="2" type="ORF">SSOG_04715</name>
</gene>
<keyword evidence="3" id="KW-1185">Reference proteome</keyword>
<protein>
    <submittedName>
        <fullName evidence="2">Uncharacterized protein</fullName>
    </submittedName>
</protein>
<dbReference type="Proteomes" id="UP000003963">
    <property type="component" value="Unassembled WGS sequence"/>
</dbReference>
<feature type="region of interest" description="Disordered" evidence="1">
    <location>
        <begin position="1"/>
        <end position="28"/>
    </location>
</feature>
<accession>D9WBP5</accession>
<evidence type="ECO:0000313" key="3">
    <source>
        <dbReference type="Proteomes" id="UP000003963"/>
    </source>
</evidence>
<name>D9WBP5_9ACTN</name>
<evidence type="ECO:0000256" key="1">
    <source>
        <dbReference type="SAM" id="MobiDB-lite"/>
    </source>
</evidence>
<feature type="region of interest" description="Disordered" evidence="1">
    <location>
        <begin position="100"/>
        <end position="120"/>
    </location>
</feature>